<evidence type="ECO:0000313" key="2">
    <source>
        <dbReference type="EMBL" id="KAJ4499763.1"/>
    </source>
</evidence>
<comment type="caution">
    <text evidence="2">The sequence shown here is derived from an EMBL/GenBank/DDBJ whole genome shotgun (WGS) entry which is preliminary data.</text>
</comment>
<sequence>MQYPPPFQLLTRDINTLKINFPQTSTQSELIQREKLIHAFNTSKEHLPKISHAIGASVEKLKEYLGYAWKNRVYVLAMVLHPGIKLDWLEKHWSTEDFLNAKAVVYAAMLEYQQSSRKTSAVHSVSSTPLRRTVSMPSASSAARAQTSGMQNFSDLRQRHALRRSQIQLGPLPSPSPLTSHSSAPDYCQSSVSEISESDLERQQRELAEDSIAVNEEFERYINAGAIGEDDARLNDLDLIRYWQWATCTIPSLQLASPEVGIIKTGHC</sequence>
<reference evidence="2" key="1">
    <citation type="submission" date="2022-08" db="EMBL/GenBank/DDBJ databases">
        <title>A Global Phylogenomic Analysis of the Shiitake Genus Lentinula.</title>
        <authorList>
            <consortium name="DOE Joint Genome Institute"/>
            <person name="Sierra-Patev S."/>
            <person name="Min B."/>
            <person name="Naranjo-Ortiz M."/>
            <person name="Looney B."/>
            <person name="Konkel Z."/>
            <person name="Slot J.C."/>
            <person name="Sakamoto Y."/>
            <person name="Steenwyk J.L."/>
            <person name="Rokas A."/>
            <person name="Carro J."/>
            <person name="Camarero S."/>
            <person name="Ferreira P."/>
            <person name="Molpeceres G."/>
            <person name="Ruiz-Duenas F.J."/>
            <person name="Serrano A."/>
            <person name="Henrissat B."/>
            <person name="Drula E."/>
            <person name="Hughes K.W."/>
            <person name="Mata J.L."/>
            <person name="Ishikawa N.K."/>
            <person name="Vargas-Isla R."/>
            <person name="Ushijima S."/>
            <person name="Smith C.A."/>
            <person name="Ahrendt S."/>
            <person name="Andreopoulos W."/>
            <person name="He G."/>
            <person name="Labutti K."/>
            <person name="Lipzen A."/>
            <person name="Ng V."/>
            <person name="Riley R."/>
            <person name="Sandor L."/>
            <person name="Barry K."/>
            <person name="Martinez A.T."/>
            <person name="Xiao Y."/>
            <person name="Gibbons J.G."/>
            <person name="Terashima K."/>
            <person name="Grigoriev I.V."/>
            <person name="Hibbett D.S."/>
        </authorList>
    </citation>
    <scope>NUCLEOTIDE SEQUENCE</scope>
    <source>
        <strain evidence="2">RHP3577 ss4</strain>
    </source>
</reference>
<evidence type="ECO:0000313" key="3">
    <source>
        <dbReference type="Proteomes" id="UP001150217"/>
    </source>
</evidence>
<organism evidence="2 3">
    <name type="scientific">Lentinula lateritia</name>
    <dbReference type="NCBI Taxonomy" id="40482"/>
    <lineage>
        <taxon>Eukaryota</taxon>
        <taxon>Fungi</taxon>
        <taxon>Dikarya</taxon>
        <taxon>Basidiomycota</taxon>
        <taxon>Agaricomycotina</taxon>
        <taxon>Agaricomycetes</taxon>
        <taxon>Agaricomycetidae</taxon>
        <taxon>Agaricales</taxon>
        <taxon>Marasmiineae</taxon>
        <taxon>Omphalotaceae</taxon>
        <taxon>Lentinula</taxon>
    </lineage>
</organism>
<gene>
    <name evidence="2" type="ORF">C8R41DRAFT_863744</name>
</gene>
<proteinExistence type="predicted"/>
<keyword evidence="3" id="KW-1185">Reference proteome</keyword>
<protein>
    <recommendedName>
        <fullName evidence="4">hAT-like transposase RNase-H fold domain-containing protein</fullName>
    </recommendedName>
</protein>
<dbReference type="EMBL" id="JANVFT010000009">
    <property type="protein sequence ID" value="KAJ4499763.1"/>
    <property type="molecule type" value="Genomic_DNA"/>
</dbReference>
<name>A0ABQ8VTQ4_9AGAR</name>
<evidence type="ECO:0008006" key="4">
    <source>
        <dbReference type="Google" id="ProtNLM"/>
    </source>
</evidence>
<accession>A0ABQ8VTQ4</accession>
<feature type="region of interest" description="Disordered" evidence="1">
    <location>
        <begin position="168"/>
        <end position="187"/>
    </location>
</feature>
<evidence type="ECO:0000256" key="1">
    <source>
        <dbReference type="SAM" id="MobiDB-lite"/>
    </source>
</evidence>
<feature type="region of interest" description="Disordered" evidence="1">
    <location>
        <begin position="121"/>
        <end position="150"/>
    </location>
</feature>
<dbReference type="Proteomes" id="UP001150217">
    <property type="component" value="Unassembled WGS sequence"/>
</dbReference>